<gene>
    <name evidence="2" type="ORF">C5O00_12095</name>
</gene>
<keyword evidence="1" id="KW-0732">Signal</keyword>
<sequence>MKMKLLFKSLIILLMLPVMATANEKFKGKYTKTKTLNKEYSVNRNAALQVSNSYGNIEVTTWNENRTVIEVTITTNGDDEEKVQKRLDEISVDFSGTASKVTAKTVFGGNKSSWNLWGKKNNVHMEINYSIKLPVTNSVDLSNDYGAIRLNRLEGNAKINCDYGQIVIGELMADDNYLNFDYTNNSTISYMKSGRINADYSGFSIDKAERLEINADYTKSEIGEVTDINYNSDYGKFEVGKAKNLVGRGSYIPNKIGTITGSLNLNLDYGSINVERLASSVKTVMIKSDYTAVKLGYDSGLNFDFVVKLSYAGFNHSDGLNITTSDKSISDKLYEGYNKSRNSGNTININSTYGGVSLKQQ</sequence>
<evidence type="ECO:0000256" key="1">
    <source>
        <dbReference type="SAM" id="SignalP"/>
    </source>
</evidence>
<reference evidence="2 3" key="1">
    <citation type="submission" date="2018-02" db="EMBL/GenBank/DDBJ databases">
        <title>Genomic analysis of the strain RR4-38 isolated from a seawater recirculating aquaculture system.</title>
        <authorList>
            <person name="Kim Y.-S."/>
            <person name="Jang Y.H."/>
            <person name="Kim K.-H."/>
        </authorList>
    </citation>
    <scope>NUCLEOTIDE SEQUENCE [LARGE SCALE GENOMIC DNA]</scope>
    <source>
        <strain evidence="2 3">RR4-38</strain>
    </source>
</reference>
<dbReference type="AlphaFoldDB" id="A0A2S0HZ09"/>
<feature type="chain" id="PRO_5015708254" description="Adhesin domain-containing protein" evidence="1">
    <location>
        <begin position="21"/>
        <end position="361"/>
    </location>
</feature>
<proteinExistence type="predicted"/>
<dbReference type="KEGG" id="aue:C5O00_12095"/>
<dbReference type="Proteomes" id="UP000238442">
    <property type="component" value="Chromosome"/>
</dbReference>
<keyword evidence="3" id="KW-1185">Reference proteome</keyword>
<evidence type="ECO:0000313" key="2">
    <source>
        <dbReference type="EMBL" id="AVI51858.1"/>
    </source>
</evidence>
<protein>
    <recommendedName>
        <fullName evidence="4">Adhesin domain-containing protein</fullName>
    </recommendedName>
</protein>
<accession>A0A2S0HZ09</accession>
<evidence type="ECO:0000313" key="3">
    <source>
        <dbReference type="Proteomes" id="UP000238442"/>
    </source>
</evidence>
<dbReference type="EMBL" id="CP027062">
    <property type="protein sequence ID" value="AVI51858.1"/>
    <property type="molecule type" value="Genomic_DNA"/>
</dbReference>
<organism evidence="2 3">
    <name type="scientific">Pukyongia salina</name>
    <dbReference type="NCBI Taxonomy" id="2094025"/>
    <lineage>
        <taxon>Bacteria</taxon>
        <taxon>Pseudomonadati</taxon>
        <taxon>Bacteroidota</taxon>
        <taxon>Flavobacteriia</taxon>
        <taxon>Flavobacteriales</taxon>
        <taxon>Flavobacteriaceae</taxon>
        <taxon>Pukyongia</taxon>
    </lineage>
</organism>
<feature type="signal peptide" evidence="1">
    <location>
        <begin position="1"/>
        <end position="20"/>
    </location>
</feature>
<name>A0A2S0HZ09_9FLAO</name>
<dbReference type="OrthoDB" id="1117657at2"/>
<evidence type="ECO:0008006" key="4">
    <source>
        <dbReference type="Google" id="ProtNLM"/>
    </source>
</evidence>